<dbReference type="Proteomes" id="UP001049518">
    <property type="component" value="Chromosome"/>
</dbReference>
<dbReference type="Gene3D" id="1.10.10.2840">
    <property type="entry name" value="PucR C-terminal helix-turn-helix domain"/>
    <property type="match status" value="1"/>
</dbReference>
<evidence type="ECO:0000259" key="3">
    <source>
        <dbReference type="Pfam" id="PF25906"/>
    </source>
</evidence>
<protein>
    <submittedName>
        <fullName evidence="4">Helix-turn-helix domain-containing protein</fullName>
    </submittedName>
</protein>
<dbReference type="InterPro" id="IPR058663">
    <property type="entry name" value="PucR-like_N"/>
</dbReference>
<dbReference type="Pfam" id="PF25906">
    <property type="entry name" value="PucR-like_N"/>
    <property type="match status" value="1"/>
</dbReference>
<evidence type="ECO:0000313" key="5">
    <source>
        <dbReference type="Proteomes" id="UP001049518"/>
    </source>
</evidence>
<dbReference type="EMBL" id="CP059572">
    <property type="protein sequence ID" value="QXJ23230.1"/>
    <property type="molecule type" value="Genomic_DNA"/>
</dbReference>
<accession>A0ABX8QWJ3</accession>
<reference evidence="4" key="1">
    <citation type="submission" date="2020-07" db="EMBL/GenBank/DDBJ databases">
        <authorList>
            <person name="Tarantini F.S."/>
            <person name="Hong K.W."/>
            <person name="Chan K.G."/>
        </authorList>
    </citation>
    <scope>NUCLEOTIDE SEQUENCE</scope>
    <source>
        <strain evidence="4">32-07</strain>
    </source>
</reference>
<proteinExistence type="predicted"/>
<evidence type="ECO:0000313" key="4">
    <source>
        <dbReference type="EMBL" id="QXJ23230.1"/>
    </source>
</evidence>
<dbReference type="PANTHER" id="PTHR33744">
    <property type="entry name" value="CARBOHYDRATE DIACID REGULATOR"/>
    <property type="match status" value="1"/>
</dbReference>
<gene>
    <name evidence="4" type="ORF">AGRA3207_004360</name>
</gene>
<feature type="region of interest" description="Disordered" evidence="1">
    <location>
        <begin position="433"/>
        <end position="452"/>
    </location>
</feature>
<dbReference type="InterPro" id="IPR025736">
    <property type="entry name" value="PucR_C-HTH_dom"/>
</dbReference>
<feature type="domain" description="PucR-like N-terminal" evidence="3">
    <location>
        <begin position="34"/>
        <end position="199"/>
    </location>
</feature>
<feature type="domain" description="PucR C-terminal helix-turn-helix" evidence="2">
    <location>
        <begin position="357"/>
        <end position="415"/>
    </location>
</feature>
<feature type="compositionally biased region" description="Basic and acidic residues" evidence="1">
    <location>
        <begin position="442"/>
        <end position="452"/>
    </location>
</feature>
<evidence type="ECO:0000259" key="2">
    <source>
        <dbReference type="Pfam" id="PF13556"/>
    </source>
</evidence>
<feature type="compositionally biased region" description="Basic and acidic residues" evidence="1">
    <location>
        <begin position="14"/>
        <end position="24"/>
    </location>
</feature>
<organism evidence="4 5">
    <name type="scientific">Actinomadura graeca</name>
    <dbReference type="NCBI Taxonomy" id="2750812"/>
    <lineage>
        <taxon>Bacteria</taxon>
        <taxon>Bacillati</taxon>
        <taxon>Actinomycetota</taxon>
        <taxon>Actinomycetes</taxon>
        <taxon>Streptosporangiales</taxon>
        <taxon>Thermomonosporaceae</taxon>
        <taxon>Actinomadura</taxon>
    </lineage>
</organism>
<sequence>MSDRSSRVHGSAPGDERREVHVADEGSTAGGRPWADVPRELADHMRPHLDEVADDMMQEIQTRVREYDRPGDGSYSGTLRLAVERVLHYFVERVADPGHDPAPVTDFFRAIGRGEAGEGRSLDAMQTAVRVGGMVAWRRIAEGADTLHASARMLGAVGEVLMQFQDELTAAAAEGYSQARAAVAGEMQRRRERLLDLLLADPPAAPGAVADLAAAAHWPVPRTVAAVALGGPRPDAAPRPAFPPDVLAGLTRRTPSLVVPDPDGPGRAAIVDRALSGTLAVIGPTVPVVEAARSSRWARETLRLVQRGVIDAGGGVVRSVEHISTLILFRDERLVAALAGLRLAPLAHLRPGQQDRLAETLLAWLQSGRNANEVAMRLHVHPQTVRYRLRQLEELFGDRLLDPDLRFDLEIVLRARTLLAGCAGHRVAAPSPAGAGAGEVVGSDRGREGRTL</sequence>
<dbReference type="InterPro" id="IPR042070">
    <property type="entry name" value="PucR_C-HTH_sf"/>
</dbReference>
<evidence type="ECO:0000256" key="1">
    <source>
        <dbReference type="SAM" id="MobiDB-lite"/>
    </source>
</evidence>
<dbReference type="Pfam" id="PF13556">
    <property type="entry name" value="HTH_30"/>
    <property type="match status" value="1"/>
</dbReference>
<keyword evidence="5" id="KW-1185">Reference proteome</keyword>
<dbReference type="PANTHER" id="PTHR33744:SF1">
    <property type="entry name" value="DNA-BINDING TRANSCRIPTIONAL ACTIVATOR ADER"/>
    <property type="match status" value="1"/>
</dbReference>
<name>A0ABX8QWJ3_9ACTN</name>
<feature type="region of interest" description="Disordered" evidence="1">
    <location>
        <begin position="1"/>
        <end position="36"/>
    </location>
</feature>
<dbReference type="InterPro" id="IPR051448">
    <property type="entry name" value="CdaR-like_regulators"/>
</dbReference>